<organism evidence="2 3">
    <name type="scientific">Algimonas porphyrae</name>
    <dbReference type="NCBI Taxonomy" id="1128113"/>
    <lineage>
        <taxon>Bacteria</taxon>
        <taxon>Pseudomonadati</taxon>
        <taxon>Pseudomonadota</taxon>
        <taxon>Alphaproteobacteria</taxon>
        <taxon>Maricaulales</taxon>
        <taxon>Robiginitomaculaceae</taxon>
        <taxon>Algimonas</taxon>
    </lineage>
</organism>
<dbReference type="Proteomes" id="UP001161390">
    <property type="component" value="Unassembled WGS sequence"/>
</dbReference>
<name>A0ABQ5V0X0_9PROT</name>
<dbReference type="RefSeq" id="WP_284372512.1">
    <property type="nucleotide sequence ID" value="NZ_BSNJ01000004.1"/>
</dbReference>
<reference evidence="2" key="2">
    <citation type="submission" date="2023-01" db="EMBL/GenBank/DDBJ databases">
        <title>Draft genome sequence of Algimonas porphyrae strain NBRC 108216.</title>
        <authorList>
            <person name="Sun Q."/>
            <person name="Mori K."/>
        </authorList>
    </citation>
    <scope>NUCLEOTIDE SEQUENCE</scope>
    <source>
        <strain evidence="2">NBRC 108216</strain>
    </source>
</reference>
<sequence length="261" mass="28135">MKSPLTGQRLKLTVCSVLLAIPAYSLQGFNYDQALARIPLGQQNCETTQIYQPGYGWIPGSEITTCEVGIPNSSDGSEYLANLNASCGSGPCEGAPQDGDEDAELDPEVCEVEQAIESERDRLANEIADEIADEIKSLGDWDQVEYGAVIYWDGSSFSRDALDRGTIDNVDFTISTSIGDVVALVHSHTPGSYSIPSPGDWSSIDTIIDAGYADNSTIAHYILNHDDGQFYEYDNTDRPRGDGLGFGTATHSDDAKGECND</sequence>
<feature type="region of interest" description="Disordered" evidence="1">
    <location>
        <begin position="242"/>
        <end position="261"/>
    </location>
</feature>
<proteinExistence type="predicted"/>
<accession>A0ABQ5V0X0</accession>
<evidence type="ECO:0000313" key="2">
    <source>
        <dbReference type="EMBL" id="GLQ21198.1"/>
    </source>
</evidence>
<protein>
    <recommendedName>
        <fullName evidence="4">JAB domain-containing protein</fullName>
    </recommendedName>
</protein>
<evidence type="ECO:0000313" key="3">
    <source>
        <dbReference type="Proteomes" id="UP001161390"/>
    </source>
</evidence>
<feature type="compositionally biased region" description="Basic and acidic residues" evidence="1">
    <location>
        <begin position="251"/>
        <end position="261"/>
    </location>
</feature>
<evidence type="ECO:0000256" key="1">
    <source>
        <dbReference type="SAM" id="MobiDB-lite"/>
    </source>
</evidence>
<reference evidence="2" key="1">
    <citation type="journal article" date="2014" name="Int. J. Syst. Evol. Microbiol.">
        <title>Complete genome of a new Firmicutes species belonging to the dominant human colonic microbiota ('Ruminococcus bicirculans') reveals two chromosomes and a selective capacity to utilize plant glucans.</title>
        <authorList>
            <consortium name="NISC Comparative Sequencing Program"/>
            <person name="Wegmann U."/>
            <person name="Louis P."/>
            <person name="Goesmann A."/>
            <person name="Henrissat B."/>
            <person name="Duncan S.H."/>
            <person name="Flint H.J."/>
        </authorList>
    </citation>
    <scope>NUCLEOTIDE SEQUENCE</scope>
    <source>
        <strain evidence="2">NBRC 108216</strain>
    </source>
</reference>
<comment type="caution">
    <text evidence="2">The sequence shown here is derived from an EMBL/GenBank/DDBJ whole genome shotgun (WGS) entry which is preliminary data.</text>
</comment>
<keyword evidence="3" id="KW-1185">Reference proteome</keyword>
<evidence type="ECO:0008006" key="4">
    <source>
        <dbReference type="Google" id="ProtNLM"/>
    </source>
</evidence>
<gene>
    <name evidence="2" type="ORF">GCM10007854_21530</name>
</gene>
<dbReference type="EMBL" id="BSNJ01000004">
    <property type="protein sequence ID" value="GLQ21198.1"/>
    <property type="molecule type" value="Genomic_DNA"/>
</dbReference>